<dbReference type="Proteomes" id="UP000484015">
    <property type="component" value="Unassembled WGS sequence"/>
</dbReference>
<evidence type="ECO:0000256" key="9">
    <source>
        <dbReference type="ARBA" id="ARBA00033102"/>
    </source>
</evidence>
<dbReference type="Gene3D" id="3.90.1170.20">
    <property type="entry name" value="Quinolinate phosphoribosyl transferase, N-terminal domain"/>
    <property type="match status" value="1"/>
</dbReference>
<feature type="domain" description="Quinolinate phosphoribosyl transferase C-terminal" evidence="13">
    <location>
        <begin position="121"/>
        <end position="288"/>
    </location>
</feature>
<dbReference type="GO" id="GO:0004514">
    <property type="term" value="F:nicotinate-nucleotide diphosphorylase (carboxylating) activity"/>
    <property type="evidence" value="ECO:0007669"/>
    <property type="project" value="UniProtKB-EC"/>
</dbReference>
<evidence type="ECO:0000256" key="8">
    <source>
        <dbReference type="ARBA" id="ARBA00022679"/>
    </source>
</evidence>
<dbReference type="FunFam" id="3.20.20.70:FF:000030">
    <property type="entry name" value="Nicotinate-nucleotide pyrophosphorylase, carboxylating"/>
    <property type="match status" value="1"/>
</dbReference>
<evidence type="ECO:0000259" key="14">
    <source>
        <dbReference type="Pfam" id="PF02749"/>
    </source>
</evidence>
<comment type="pathway">
    <text evidence="2">Cofactor biosynthesis; NAD(+) biosynthesis; nicotinate D-ribonucleotide from quinolinate: step 1/1.</text>
</comment>
<dbReference type="OrthoDB" id="9782546at2"/>
<evidence type="ECO:0000256" key="2">
    <source>
        <dbReference type="ARBA" id="ARBA00004893"/>
    </source>
</evidence>
<dbReference type="InterPro" id="IPR036068">
    <property type="entry name" value="Nicotinate_pribotase-like_C"/>
</dbReference>
<evidence type="ECO:0000256" key="10">
    <source>
        <dbReference type="ARBA" id="ARBA00047445"/>
    </source>
</evidence>
<dbReference type="InterPro" id="IPR013785">
    <property type="entry name" value="Aldolase_TIM"/>
</dbReference>
<keyword evidence="8 12" id="KW-0808">Transferase</keyword>
<dbReference type="Gene3D" id="3.20.20.70">
    <property type="entry name" value="Aldolase class I"/>
    <property type="match status" value="1"/>
</dbReference>
<dbReference type="EC" id="2.4.2.19" evidence="5"/>
<evidence type="ECO:0000256" key="7">
    <source>
        <dbReference type="ARBA" id="ARBA00022676"/>
    </source>
</evidence>
<organism evidence="15 16">
    <name type="scientific">Pseudoduganella ginsengisoli</name>
    <dbReference type="NCBI Taxonomy" id="1462440"/>
    <lineage>
        <taxon>Bacteria</taxon>
        <taxon>Pseudomonadati</taxon>
        <taxon>Pseudomonadota</taxon>
        <taxon>Betaproteobacteria</taxon>
        <taxon>Burkholderiales</taxon>
        <taxon>Oxalobacteraceae</taxon>
        <taxon>Telluria group</taxon>
        <taxon>Pseudoduganella</taxon>
    </lineage>
</organism>
<comment type="similarity">
    <text evidence="3 12">Belongs to the NadC/ModD family.</text>
</comment>
<name>A0A6L6Q511_9BURK</name>
<dbReference type="SUPFAM" id="SSF51690">
    <property type="entry name" value="Nicotinate/Quinolinate PRTase C-terminal domain-like"/>
    <property type="match status" value="1"/>
</dbReference>
<evidence type="ECO:0000313" key="16">
    <source>
        <dbReference type="Proteomes" id="UP000484015"/>
    </source>
</evidence>
<sequence>MSTLINRFAPFDDALTRAFEQNLLAALLEDVGSGDLTGELVPPDGRSKARVIVREDAVLAGAPWFEGVMKAVDASIAIEWHYAEGDMMKADTPVCTIAGPSRALLTAERSALNFMQLLSAVATATRKYVDVVAGTNAKILDTRKTLPGMRLAQKYAVRVGGGCNQRLALYDGILIKENHIAAAGGITAAMVAARRVAGDRPEVTIQVEVENLEELNEALEAGATSILLDNFDLDMMRKAVAINAGRALLEGSGGVNMDTVRGIAETGVDRISIGSLTKDIRAVDFSLRVIG</sequence>
<dbReference type="InterPro" id="IPR022412">
    <property type="entry name" value="Quinolinate_PRibosylTrfase_N"/>
</dbReference>
<evidence type="ECO:0000256" key="5">
    <source>
        <dbReference type="ARBA" id="ARBA00011944"/>
    </source>
</evidence>
<dbReference type="PIRSF" id="PIRSF006250">
    <property type="entry name" value="NadC_ModD"/>
    <property type="match status" value="1"/>
</dbReference>
<protein>
    <recommendedName>
        <fullName evidence="11">Probable nicotinate-nucleotide pyrophosphorylase [carboxylating]</fullName>
        <ecNumber evidence="5">2.4.2.19</ecNumber>
    </recommendedName>
    <alternativeName>
        <fullName evidence="9">Quinolinate phosphoribosyltransferase [decarboxylating]</fullName>
    </alternativeName>
</protein>
<comment type="function">
    <text evidence="1">Involved in the catabolism of quinolinic acid (QA).</text>
</comment>
<dbReference type="NCBIfam" id="TIGR00078">
    <property type="entry name" value="nadC"/>
    <property type="match status" value="1"/>
</dbReference>
<dbReference type="FunFam" id="3.90.1170.20:FF:000001">
    <property type="entry name" value="Nicotinate-nucleotide diphosphorylase (Carboxylating)"/>
    <property type="match status" value="1"/>
</dbReference>
<dbReference type="InterPro" id="IPR004393">
    <property type="entry name" value="NadC"/>
</dbReference>
<evidence type="ECO:0000313" key="15">
    <source>
        <dbReference type="EMBL" id="MTW04867.1"/>
    </source>
</evidence>
<evidence type="ECO:0000256" key="11">
    <source>
        <dbReference type="ARBA" id="ARBA00069173"/>
    </source>
</evidence>
<evidence type="ECO:0000256" key="1">
    <source>
        <dbReference type="ARBA" id="ARBA00003237"/>
    </source>
</evidence>
<dbReference type="InterPro" id="IPR002638">
    <property type="entry name" value="Quinolinate_PRibosylTrfase_C"/>
</dbReference>
<dbReference type="GO" id="GO:0005737">
    <property type="term" value="C:cytoplasm"/>
    <property type="evidence" value="ECO:0007669"/>
    <property type="project" value="TreeGrafter"/>
</dbReference>
<comment type="caution">
    <text evidence="15">The sequence shown here is derived from an EMBL/GenBank/DDBJ whole genome shotgun (WGS) entry which is preliminary data.</text>
</comment>
<dbReference type="AlphaFoldDB" id="A0A6L6Q511"/>
<dbReference type="PANTHER" id="PTHR32179:SF3">
    <property type="entry name" value="NICOTINATE-NUCLEOTIDE PYROPHOSPHORYLASE [CARBOXYLATING]"/>
    <property type="match status" value="1"/>
</dbReference>
<evidence type="ECO:0000256" key="12">
    <source>
        <dbReference type="PIRNR" id="PIRNR006250"/>
    </source>
</evidence>
<dbReference type="UniPathway" id="UPA00253">
    <property type="reaction ID" value="UER00331"/>
</dbReference>
<keyword evidence="6" id="KW-0662">Pyridine nucleotide biosynthesis</keyword>
<keyword evidence="7 12" id="KW-0328">Glycosyltransferase</keyword>
<proteinExistence type="inferred from homology"/>
<dbReference type="CDD" id="cd01572">
    <property type="entry name" value="QPRTase"/>
    <property type="match status" value="1"/>
</dbReference>
<evidence type="ECO:0000256" key="3">
    <source>
        <dbReference type="ARBA" id="ARBA00009400"/>
    </source>
</evidence>
<dbReference type="EMBL" id="WNLA01000018">
    <property type="protein sequence ID" value="MTW04867.1"/>
    <property type="molecule type" value="Genomic_DNA"/>
</dbReference>
<dbReference type="InterPro" id="IPR027277">
    <property type="entry name" value="NadC/ModD"/>
</dbReference>
<comment type="catalytic activity">
    <reaction evidence="10">
        <text>nicotinate beta-D-ribonucleotide + CO2 + diphosphate = quinolinate + 5-phospho-alpha-D-ribose 1-diphosphate + 2 H(+)</text>
        <dbReference type="Rhea" id="RHEA:12733"/>
        <dbReference type="ChEBI" id="CHEBI:15378"/>
        <dbReference type="ChEBI" id="CHEBI:16526"/>
        <dbReference type="ChEBI" id="CHEBI:29959"/>
        <dbReference type="ChEBI" id="CHEBI:33019"/>
        <dbReference type="ChEBI" id="CHEBI:57502"/>
        <dbReference type="ChEBI" id="CHEBI:58017"/>
        <dbReference type="EC" id="2.4.2.19"/>
    </reaction>
</comment>
<dbReference type="RefSeq" id="WP_155441216.1">
    <property type="nucleotide sequence ID" value="NZ_WNLA01000018.1"/>
</dbReference>
<dbReference type="GO" id="GO:0009435">
    <property type="term" value="P:NAD+ biosynthetic process"/>
    <property type="evidence" value="ECO:0007669"/>
    <property type="project" value="UniProtKB-UniPathway"/>
</dbReference>
<dbReference type="PANTHER" id="PTHR32179">
    <property type="entry name" value="NICOTINATE-NUCLEOTIDE PYROPHOSPHORYLASE [CARBOXYLATING]"/>
    <property type="match status" value="1"/>
</dbReference>
<reference evidence="15 16" key="1">
    <citation type="submission" date="2019-11" db="EMBL/GenBank/DDBJ databases">
        <title>Type strains purchased from KCTC, JCM and DSMZ.</title>
        <authorList>
            <person name="Lu H."/>
        </authorList>
    </citation>
    <scope>NUCLEOTIDE SEQUENCE [LARGE SCALE GENOMIC DNA]</scope>
    <source>
        <strain evidence="15 16">KCTC 42409</strain>
    </source>
</reference>
<dbReference type="InterPro" id="IPR037128">
    <property type="entry name" value="Quinolinate_PRibosylTase_N_sf"/>
</dbReference>
<keyword evidence="16" id="KW-1185">Reference proteome</keyword>
<accession>A0A6L6Q511</accession>
<dbReference type="GO" id="GO:0034213">
    <property type="term" value="P:quinolinate catabolic process"/>
    <property type="evidence" value="ECO:0007669"/>
    <property type="project" value="TreeGrafter"/>
</dbReference>
<dbReference type="SUPFAM" id="SSF54675">
    <property type="entry name" value="Nicotinate/Quinolinate PRTase N-terminal domain-like"/>
    <property type="match status" value="1"/>
</dbReference>
<comment type="subunit">
    <text evidence="4">Hexamer formed by 3 homodimers.</text>
</comment>
<evidence type="ECO:0000256" key="4">
    <source>
        <dbReference type="ARBA" id="ARBA00011218"/>
    </source>
</evidence>
<dbReference type="Pfam" id="PF02749">
    <property type="entry name" value="QRPTase_N"/>
    <property type="match status" value="1"/>
</dbReference>
<feature type="domain" description="Quinolinate phosphoribosyl transferase N-terminal" evidence="14">
    <location>
        <begin position="35"/>
        <end position="119"/>
    </location>
</feature>
<evidence type="ECO:0000259" key="13">
    <source>
        <dbReference type="Pfam" id="PF01729"/>
    </source>
</evidence>
<evidence type="ECO:0000256" key="6">
    <source>
        <dbReference type="ARBA" id="ARBA00022642"/>
    </source>
</evidence>
<dbReference type="Pfam" id="PF01729">
    <property type="entry name" value="QRPTase_C"/>
    <property type="match status" value="1"/>
</dbReference>
<gene>
    <name evidence="15" type="ORF">GM668_22585</name>
</gene>